<keyword evidence="15" id="KW-0131">Cell cycle</keyword>
<dbReference type="GO" id="GO:1990023">
    <property type="term" value="C:mitotic spindle midzone"/>
    <property type="evidence" value="ECO:0007669"/>
    <property type="project" value="TreeGrafter"/>
</dbReference>
<evidence type="ECO:0000256" key="8">
    <source>
        <dbReference type="ARBA" id="ARBA00022618"/>
    </source>
</evidence>
<evidence type="ECO:0000256" key="18">
    <source>
        <dbReference type="SAM" id="MobiDB-lite"/>
    </source>
</evidence>
<evidence type="ECO:0000256" key="3">
    <source>
        <dbReference type="ARBA" id="ARBA00004629"/>
    </source>
</evidence>
<reference evidence="20" key="2">
    <citation type="journal article" date="2013" name="PLoS Genet.">
        <title>Comparative genome structure, secondary metabolite, and effector coding capacity across Cochliobolus pathogens.</title>
        <authorList>
            <person name="Condon B.J."/>
            <person name="Leng Y."/>
            <person name="Wu D."/>
            <person name="Bushley K.E."/>
            <person name="Ohm R.A."/>
            <person name="Otillar R."/>
            <person name="Martin J."/>
            <person name="Schackwitz W."/>
            <person name="Grimwood J."/>
            <person name="MohdZainudin N."/>
            <person name="Xue C."/>
            <person name="Wang R."/>
            <person name="Manning V.A."/>
            <person name="Dhillon B."/>
            <person name="Tu Z.J."/>
            <person name="Steffenson B.J."/>
            <person name="Salamov A."/>
            <person name="Sun H."/>
            <person name="Lowry S."/>
            <person name="LaButti K."/>
            <person name="Han J."/>
            <person name="Copeland A."/>
            <person name="Lindquist E."/>
            <person name="Barry K."/>
            <person name="Schmutz J."/>
            <person name="Baker S.E."/>
            <person name="Ciuffetti L.M."/>
            <person name="Grigoriev I.V."/>
            <person name="Zhong S."/>
            <person name="Turgeon B.G."/>
        </authorList>
    </citation>
    <scope>NUCLEOTIDE SEQUENCE [LARGE SCALE GENOMIC DNA]</scope>
    <source>
        <strain evidence="20">ND90Pr / ATCC 201652</strain>
    </source>
</reference>
<dbReference type="HOGENOM" id="CLU_138063_0_0_1"/>
<evidence type="ECO:0000256" key="1">
    <source>
        <dbReference type="ARBA" id="ARBA00004123"/>
    </source>
</evidence>
<feature type="compositionally biased region" description="Basic and acidic residues" evidence="18">
    <location>
        <begin position="95"/>
        <end position="108"/>
    </location>
</feature>
<keyword evidence="6" id="KW-0158">Chromosome</keyword>
<evidence type="ECO:0000313" key="19">
    <source>
        <dbReference type="EMBL" id="EMD60173.1"/>
    </source>
</evidence>
<comment type="similarity">
    <text evidence="4">Belongs to the DASH complex DAD2 family.</text>
</comment>
<dbReference type="OMA" id="QAINMAS"/>
<dbReference type="AlphaFoldDB" id="M2RYS0"/>
<keyword evidence="14" id="KW-0539">Nucleus</keyword>
<proteinExistence type="inferred from homology"/>
<feature type="region of interest" description="Disordered" evidence="18">
    <location>
        <begin position="1"/>
        <end position="21"/>
    </location>
</feature>
<keyword evidence="16" id="KW-0137">Centromere</keyword>
<evidence type="ECO:0000313" key="20">
    <source>
        <dbReference type="Proteomes" id="UP000016934"/>
    </source>
</evidence>
<keyword evidence="10" id="KW-0498">Mitosis</keyword>
<reference evidence="19 20" key="1">
    <citation type="journal article" date="2012" name="PLoS Pathog.">
        <title>Diverse lifestyles and strategies of plant pathogenesis encoded in the genomes of eighteen Dothideomycetes fungi.</title>
        <authorList>
            <person name="Ohm R.A."/>
            <person name="Feau N."/>
            <person name="Henrissat B."/>
            <person name="Schoch C.L."/>
            <person name="Horwitz B.A."/>
            <person name="Barry K.W."/>
            <person name="Condon B.J."/>
            <person name="Copeland A.C."/>
            <person name="Dhillon B."/>
            <person name="Glaser F."/>
            <person name="Hesse C.N."/>
            <person name="Kosti I."/>
            <person name="LaButti K."/>
            <person name="Lindquist E.A."/>
            <person name="Lucas S."/>
            <person name="Salamov A.A."/>
            <person name="Bradshaw R.E."/>
            <person name="Ciuffetti L."/>
            <person name="Hamelin R.C."/>
            <person name="Kema G.H.J."/>
            <person name="Lawrence C."/>
            <person name="Scott J.A."/>
            <person name="Spatafora J.W."/>
            <person name="Turgeon B.G."/>
            <person name="de Wit P.J.G.M."/>
            <person name="Zhong S."/>
            <person name="Goodwin S.B."/>
            <person name="Grigoriev I.V."/>
        </authorList>
    </citation>
    <scope>NUCLEOTIDE SEQUENCE [LARGE SCALE GENOMIC DNA]</scope>
    <source>
        <strain evidence="20">ND90Pr / ATCC 201652</strain>
    </source>
</reference>
<evidence type="ECO:0000256" key="10">
    <source>
        <dbReference type="ARBA" id="ARBA00022776"/>
    </source>
</evidence>
<dbReference type="Proteomes" id="UP000016934">
    <property type="component" value="Unassembled WGS sequence"/>
</dbReference>
<evidence type="ECO:0000256" key="12">
    <source>
        <dbReference type="ARBA" id="ARBA00022838"/>
    </source>
</evidence>
<dbReference type="PANTHER" id="PTHR28036">
    <property type="entry name" value="DASH COMPLEX SUBUNIT DAD2"/>
    <property type="match status" value="1"/>
</dbReference>
<dbReference type="GO" id="GO:0044732">
    <property type="term" value="C:mitotic spindle pole body"/>
    <property type="evidence" value="ECO:0007669"/>
    <property type="project" value="TreeGrafter"/>
</dbReference>
<dbReference type="OrthoDB" id="3230169at2759"/>
<dbReference type="Pfam" id="PF08654">
    <property type="entry name" value="DASH_Dad2"/>
    <property type="match status" value="1"/>
</dbReference>
<dbReference type="GO" id="GO:0000278">
    <property type="term" value="P:mitotic cell cycle"/>
    <property type="evidence" value="ECO:0007669"/>
    <property type="project" value="InterPro"/>
</dbReference>
<feature type="region of interest" description="Disordered" evidence="18">
    <location>
        <begin position="90"/>
        <end position="138"/>
    </location>
</feature>
<dbReference type="EMBL" id="KB445651">
    <property type="protein sequence ID" value="EMD60173.1"/>
    <property type="molecule type" value="Genomic_DNA"/>
</dbReference>
<comment type="subcellular location">
    <subcellularLocation>
        <location evidence="3">Chromosome</location>
        <location evidence="3">Centromere</location>
        <location evidence="3">Kinetochore</location>
    </subcellularLocation>
    <subcellularLocation>
        <location evidence="2">Cytoplasm</location>
        <location evidence="2">Cytoskeleton</location>
        <location evidence="2">Spindle</location>
    </subcellularLocation>
    <subcellularLocation>
        <location evidence="1">Nucleus</location>
    </subcellularLocation>
</comment>
<dbReference type="InterPro" id="IPR013963">
    <property type="entry name" value="DASH_Dad2"/>
</dbReference>
<keyword evidence="20" id="KW-1185">Reference proteome</keyword>
<name>M2RYS0_COCSN</name>
<evidence type="ECO:0000256" key="13">
    <source>
        <dbReference type="ARBA" id="ARBA00023212"/>
    </source>
</evidence>
<dbReference type="PANTHER" id="PTHR28036:SF1">
    <property type="entry name" value="DASH COMPLEX SUBUNIT DAD2"/>
    <property type="match status" value="1"/>
</dbReference>
<organism evidence="19 20">
    <name type="scientific">Cochliobolus sativus (strain ND90Pr / ATCC 201652)</name>
    <name type="common">Common root rot and spot blotch fungus</name>
    <name type="synonym">Bipolaris sorokiniana</name>
    <dbReference type="NCBI Taxonomy" id="665912"/>
    <lineage>
        <taxon>Eukaryota</taxon>
        <taxon>Fungi</taxon>
        <taxon>Dikarya</taxon>
        <taxon>Ascomycota</taxon>
        <taxon>Pezizomycotina</taxon>
        <taxon>Dothideomycetes</taxon>
        <taxon>Pleosporomycetidae</taxon>
        <taxon>Pleosporales</taxon>
        <taxon>Pleosporineae</taxon>
        <taxon>Pleosporaceae</taxon>
        <taxon>Bipolaris</taxon>
    </lineage>
</organism>
<accession>M2RYS0</accession>
<evidence type="ECO:0000256" key="17">
    <source>
        <dbReference type="ARBA" id="ARBA00030568"/>
    </source>
</evidence>
<dbReference type="GO" id="GO:0042729">
    <property type="term" value="C:DASH complex"/>
    <property type="evidence" value="ECO:0007669"/>
    <property type="project" value="InterPro"/>
</dbReference>
<dbReference type="STRING" id="665912.M2RYS0"/>
<evidence type="ECO:0000256" key="2">
    <source>
        <dbReference type="ARBA" id="ARBA00004186"/>
    </source>
</evidence>
<gene>
    <name evidence="19" type="ORF">COCSADRAFT_164307</name>
</gene>
<dbReference type="KEGG" id="bsc:COCSADRAFT_164307"/>
<dbReference type="GO" id="GO:0005874">
    <property type="term" value="C:microtubule"/>
    <property type="evidence" value="ECO:0007669"/>
    <property type="project" value="UniProtKB-KW"/>
</dbReference>
<keyword evidence="8" id="KW-0132">Cell division</keyword>
<dbReference type="GO" id="GO:0008608">
    <property type="term" value="P:attachment of spindle microtubules to kinetochore"/>
    <property type="evidence" value="ECO:0007669"/>
    <property type="project" value="TreeGrafter"/>
</dbReference>
<dbReference type="eggNOG" id="ENOG502SG7I">
    <property type="taxonomic scope" value="Eukaryota"/>
</dbReference>
<evidence type="ECO:0000256" key="15">
    <source>
        <dbReference type="ARBA" id="ARBA00023306"/>
    </source>
</evidence>
<evidence type="ECO:0000256" key="11">
    <source>
        <dbReference type="ARBA" id="ARBA00022829"/>
    </source>
</evidence>
<evidence type="ECO:0000256" key="14">
    <source>
        <dbReference type="ARBA" id="ARBA00023242"/>
    </source>
</evidence>
<keyword evidence="12" id="KW-0995">Kinetochore</keyword>
<evidence type="ECO:0000256" key="16">
    <source>
        <dbReference type="ARBA" id="ARBA00023328"/>
    </source>
</evidence>
<keyword evidence="7" id="KW-0963">Cytoplasm</keyword>
<sequence length="138" mass="14874">MSNFGRPLPSHLRNQSLGGSQQQSPVLLARIAEKKAELANLKDLQALSGGLADQMQMLADKLSTLSDGTEAVAAVLSNWHNVLRAINMASTKLPKSKDEEEVEKKSEDGPPLPQTLVRIPTQHAPTVIEQANTANAEE</sequence>
<protein>
    <recommendedName>
        <fullName evidence="5">DASH complex subunit DAD2</fullName>
    </recommendedName>
    <alternativeName>
        <fullName evidence="17">Outer kinetochore protein DAD2</fullName>
    </alternativeName>
</protein>
<evidence type="ECO:0000256" key="4">
    <source>
        <dbReference type="ARBA" id="ARBA00005501"/>
    </source>
</evidence>
<evidence type="ECO:0000256" key="6">
    <source>
        <dbReference type="ARBA" id="ARBA00022454"/>
    </source>
</evidence>
<evidence type="ECO:0000256" key="9">
    <source>
        <dbReference type="ARBA" id="ARBA00022701"/>
    </source>
</evidence>
<keyword evidence="11" id="KW-0159">Chromosome partition</keyword>
<evidence type="ECO:0000256" key="7">
    <source>
        <dbReference type="ARBA" id="ARBA00022490"/>
    </source>
</evidence>
<dbReference type="GO" id="GO:0051301">
    <property type="term" value="P:cell division"/>
    <property type="evidence" value="ECO:0007669"/>
    <property type="project" value="UniProtKB-KW"/>
</dbReference>
<feature type="compositionally biased region" description="Polar residues" evidence="18">
    <location>
        <begin position="129"/>
        <end position="138"/>
    </location>
</feature>
<dbReference type="GeneID" id="19132305"/>
<keyword evidence="9" id="KW-0493">Microtubule</keyword>
<feature type="compositionally biased region" description="Polar residues" evidence="18">
    <location>
        <begin position="12"/>
        <end position="21"/>
    </location>
</feature>
<evidence type="ECO:0000256" key="5">
    <source>
        <dbReference type="ARBA" id="ARBA00020260"/>
    </source>
</evidence>
<dbReference type="RefSeq" id="XP_007704369.1">
    <property type="nucleotide sequence ID" value="XM_007706179.1"/>
</dbReference>
<keyword evidence="13" id="KW-0206">Cytoskeleton</keyword>